<reference evidence="1" key="1">
    <citation type="submission" date="2020-10" db="EMBL/GenBank/DDBJ databases">
        <authorList>
            <person name="Gilroy R."/>
        </authorList>
    </citation>
    <scope>NUCLEOTIDE SEQUENCE</scope>
    <source>
        <strain evidence="1">6919</strain>
    </source>
</reference>
<dbReference type="AlphaFoldDB" id="A0A9D9NJS1"/>
<reference evidence="1" key="2">
    <citation type="journal article" date="2021" name="PeerJ">
        <title>Extensive microbial diversity within the chicken gut microbiome revealed by metagenomics and culture.</title>
        <authorList>
            <person name="Gilroy R."/>
            <person name="Ravi A."/>
            <person name="Getino M."/>
            <person name="Pursley I."/>
            <person name="Horton D.L."/>
            <person name="Alikhan N.F."/>
            <person name="Baker D."/>
            <person name="Gharbi K."/>
            <person name="Hall N."/>
            <person name="Watson M."/>
            <person name="Adriaenssens E.M."/>
            <person name="Foster-Nyarko E."/>
            <person name="Jarju S."/>
            <person name="Secka A."/>
            <person name="Antonio M."/>
            <person name="Oren A."/>
            <person name="Chaudhuri R.R."/>
            <person name="La Ragione R."/>
            <person name="Hildebrand F."/>
            <person name="Pallen M.J."/>
        </authorList>
    </citation>
    <scope>NUCLEOTIDE SEQUENCE</scope>
    <source>
        <strain evidence="1">6919</strain>
    </source>
</reference>
<sequence length="162" mass="18628">MIRKATLHDLDRLMEIYDGAKAFMVRSGNPDQWIDGYPQRSIIVADIENGYCHVWDECGIIHAVFALIPGEDPTYARIDDGQWLNSKPYAVVHRLAGDGLVANIGQKCLEWCFTKFPNIRVDTHSDNYVMQRILYKMEFCRCGIIYTHNGTPRIAYQKDLSK</sequence>
<dbReference type="InterPro" id="IPR016181">
    <property type="entry name" value="Acyl_CoA_acyltransferase"/>
</dbReference>
<dbReference type="Gene3D" id="3.40.630.30">
    <property type="match status" value="1"/>
</dbReference>
<protein>
    <submittedName>
        <fullName evidence="1">GNAT family N-acetyltransferase</fullName>
    </submittedName>
</protein>
<name>A0A9D9NJS1_9BACT</name>
<dbReference type="SUPFAM" id="SSF55729">
    <property type="entry name" value="Acyl-CoA N-acyltransferases (Nat)"/>
    <property type="match status" value="1"/>
</dbReference>
<dbReference type="Proteomes" id="UP000823598">
    <property type="component" value="Unassembled WGS sequence"/>
</dbReference>
<proteinExistence type="predicted"/>
<accession>A0A9D9NJS1</accession>
<evidence type="ECO:0000313" key="1">
    <source>
        <dbReference type="EMBL" id="MBO8476086.1"/>
    </source>
</evidence>
<gene>
    <name evidence="1" type="ORF">IAB88_03740</name>
</gene>
<dbReference type="EMBL" id="JADIMC010000043">
    <property type="protein sequence ID" value="MBO8476086.1"/>
    <property type="molecule type" value="Genomic_DNA"/>
</dbReference>
<organism evidence="1 2">
    <name type="scientific">Candidatus Limisoma faecipullorum</name>
    <dbReference type="NCBI Taxonomy" id="2840854"/>
    <lineage>
        <taxon>Bacteria</taxon>
        <taxon>Pseudomonadati</taxon>
        <taxon>Bacteroidota</taxon>
        <taxon>Bacteroidia</taxon>
        <taxon>Bacteroidales</taxon>
        <taxon>Candidatus Limisoma</taxon>
    </lineage>
</organism>
<comment type="caution">
    <text evidence="1">The sequence shown here is derived from an EMBL/GenBank/DDBJ whole genome shotgun (WGS) entry which is preliminary data.</text>
</comment>
<evidence type="ECO:0000313" key="2">
    <source>
        <dbReference type="Proteomes" id="UP000823598"/>
    </source>
</evidence>